<name>X1VLX1_9ZZZZ</name>
<sequence>MQVFNGVSAGWQIVDEPQLTQTTDGDLHALWLHKALPGNNGTLGLFYAH</sequence>
<gene>
    <name evidence="1" type="ORF">S12H4_61440</name>
</gene>
<proteinExistence type="predicted"/>
<dbReference type="AlphaFoldDB" id="X1VLX1"/>
<evidence type="ECO:0000313" key="1">
    <source>
        <dbReference type="EMBL" id="GAJ20442.1"/>
    </source>
</evidence>
<protein>
    <submittedName>
        <fullName evidence="1">Uncharacterized protein</fullName>
    </submittedName>
</protein>
<accession>X1VLX1</accession>
<feature type="non-terminal residue" evidence="1">
    <location>
        <position position="49"/>
    </location>
</feature>
<dbReference type="EMBL" id="BARW01040784">
    <property type="protein sequence ID" value="GAJ20442.1"/>
    <property type="molecule type" value="Genomic_DNA"/>
</dbReference>
<comment type="caution">
    <text evidence="1">The sequence shown here is derived from an EMBL/GenBank/DDBJ whole genome shotgun (WGS) entry which is preliminary data.</text>
</comment>
<organism evidence="1">
    <name type="scientific">marine sediment metagenome</name>
    <dbReference type="NCBI Taxonomy" id="412755"/>
    <lineage>
        <taxon>unclassified sequences</taxon>
        <taxon>metagenomes</taxon>
        <taxon>ecological metagenomes</taxon>
    </lineage>
</organism>
<reference evidence="1" key="1">
    <citation type="journal article" date="2014" name="Front. Microbiol.">
        <title>High frequency of phylogenetically diverse reductive dehalogenase-homologous genes in deep subseafloor sedimentary metagenomes.</title>
        <authorList>
            <person name="Kawai M."/>
            <person name="Futagami T."/>
            <person name="Toyoda A."/>
            <person name="Takaki Y."/>
            <person name="Nishi S."/>
            <person name="Hori S."/>
            <person name="Arai W."/>
            <person name="Tsubouchi T."/>
            <person name="Morono Y."/>
            <person name="Uchiyama I."/>
            <person name="Ito T."/>
            <person name="Fujiyama A."/>
            <person name="Inagaki F."/>
            <person name="Takami H."/>
        </authorList>
    </citation>
    <scope>NUCLEOTIDE SEQUENCE</scope>
    <source>
        <strain evidence="1">Expedition CK06-06</strain>
    </source>
</reference>